<evidence type="ECO:0000313" key="3">
    <source>
        <dbReference type="EMBL" id="MYG38893.1"/>
    </source>
</evidence>
<organism evidence="3">
    <name type="scientific">Synechococcus sp. SB0676_bin_10</name>
    <dbReference type="NCBI Taxonomy" id="2604869"/>
    <lineage>
        <taxon>Bacteria</taxon>
        <taxon>Bacillati</taxon>
        <taxon>Cyanobacteriota</taxon>
        <taxon>Cyanophyceae</taxon>
        <taxon>Synechococcales</taxon>
        <taxon>Synechococcaceae</taxon>
        <taxon>Synechococcus</taxon>
    </lineage>
</organism>
<accession>A0A6B1FD36</accession>
<feature type="chain" id="PRO_5025551075" description="Carboxypeptidase regulatory-like domain-containing protein" evidence="2">
    <location>
        <begin position="36"/>
        <end position="450"/>
    </location>
</feature>
<comment type="caution">
    <text evidence="3">The sequence shown here is derived from an EMBL/GenBank/DDBJ whole genome shotgun (WGS) entry which is preliminary data.</text>
</comment>
<evidence type="ECO:0008006" key="4">
    <source>
        <dbReference type="Google" id="ProtNLM"/>
    </source>
</evidence>
<evidence type="ECO:0000256" key="2">
    <source>
        <dbReference type="SAM" id="SignalP"/>
    </source>
</evidence>
<proteinExistence type="predicted"/>
<protein>
    <recommendedName>
        <fullName evidence="4">Carboxypeptidase regulatory-like domain-containing protein</fullName>
    </recommendedName>
</protein>
<feature type="region of interest" description="Disordered" evidence="1">
    <location>
        <begin position="430"/>
        <end position="450"/>
    </location>
</feature>
<feature type="signal peptide" evidence="2">
    <location>
        <begin position="1"/>
        <end position="35"/>
    </location>
</feature>
<dbReference type="InterPro" id="IPR038081">
    <property type="entry name" value="CalX-like_sf"/>
</dbReference>
<sequence>MFVWIKQAAGLRQSVLAAALLSLPLLVGHTTRAQAQPTLSISAPADAKEGDWATRDPSFKVRVSEVIWWSNIEFKVCFSGTATRDTTAAATIPASADYQLVDATGRKRLQAPQPGYFWPIPQTSSCVTDVIWAGGLDKIVEIWIKGDTEIEPDETVVATLSLIGTPPAGVTLGTSTATHTIKNDDHATGKLPQVSIHRTHRLIGQIVSWCPPMFEGADTIFTLIANPAPSSPITVTVDVTDSRDFATDGQTGSRTVTLGTDGTGSLTVTTVNDNTDEPEGYISATVQAGSDYTVGSPSSASTWMCDNDLSAEQEQESQETLCATPALLLTSAVGSTEGAPLAFTLAALRAPVPQMSVTLSVAQVGDYIGPAELGRRTVTVPTSGSVTVSIPTVDDIVGEPDGTVTVTLKAGSGYTLSAPSSLTADVVDNDTPGVTIRETDKSTTVSEAAG</sequence>
<name>A0A6B1FD36_9SYNE</name>
<dbReference type="EMBL" id="VYDO01000255">
    <property type="protein sequence ID" value="MYG38893.1"/>
    <property type="molecule type" value="Genomic_DNA"/>
</dbReference>
<evidence type="ECO:0000256" key="1">
    <source>
        <dbReference type="SAM" id="MobiDB-lite"/>
    </source>
</evidence>
<feature type="non-terminal residue" evidence="3">
    <location>
        <position position="450"/>
    </location>
</feature>
<reference evidence="3" key="1">
    <citation type="submission" date="2019-09" db="EMBL/GenBank/DDBJ databases">
        <title>Characterisation of the sponge microbiome using genome-centric metagenomics.</title>
        <authorList>
            <person name="Engelberts J.P."/>
            <person name="Robbins S.J."/>
            <person name="De Goeij J.M."/>
            <person name="Aranda M."/>
            <person name="Bell S.C."/>
            <person name="Webster N.S."/>
        </authorList>
    </citation>
    <scope>NUCLEOTIDE SEQUENCE</scope>
    <source>
        <strain evidence="3">SB0676_bin_10</strain>
    </source>
</reference>
<dbReference type="AlphaFoldDB" id="A0A6B1FD36"/>
<dbReference type="Gene3D" id="2.60.40.2030">
    <property type="match status" value="2"/>
</dbReference>
<dbReference type="SUPFAM" id="SSF141072">
    <property type="entry name" value="CalX-like"/>
    <property type="match status" value="2"/>
</dbReference>
<keyword evidence="2" id="KW-0732">Signal</keyword>
<gene>
    <name evidence="3" type="ORF">F4162_08030</name>
</gene>